<gene>
    <name evidence="1" type="ORF">COV91_02540</name>
</gene>
<protein>
    <recommendedName>
        <fullName evidence="3">HicB family protein</fullName>
    </recommendedName>
</protein>
<reference evidence="1 2" key="1">
    <citation type="submission" date="2017-09" db="EMBL/GenBank/DDBJ databases">
        <title>Depth-based differentiation of microbial function through sediment-hosted aquifers and enrichment of novel symbionts in the deep terrestrial subsurface.</title>
        <authorList>
            <person name="Probst A.J."/>
            <person name="Ladd B."/>
            <person name="Jarett J.K."/>
            <person name="Geller-Mcgrath D.E."/>
            <person name="Sieber C.M."/>
            <person name="Emerson J.B."/>
            <person name="Anantharaman K."/>
            <person name="Thomas B.C."/>
            <person name="Malmstrom R."/>
            <person name="Stieglmeier M."/>
            <person name="Klingl A."/>
            <person name="Woyke T."/>
            <person name="Ryan C.M."/>
            <person name="Banfield J.F."/>
        </authorList>
    </citation>
    <scope>NUCLEOTIDE SEQUENCE [LARGE SCALE GENOMIC DNA]</scope>
    <source>
        <strain evidence="1">CG11_big_fil_rev_8_21_14_0_20_46_11</strain>
    </source>
</reference>
<dbReference type="InterPro" id="IPR035069">
    <property type="entry name" value="TTHA1013/TTHA0281-like"/>
</dbReference>
<sequence length="77" mass="8578">MKNIIQFTISKEDGIYTAEGINVPIVTDGKTFEELTRNIEEAVALYFEDETPESLGFGESPSILTNFELQPLHGVKT</sequence>
<evidence type="ECO:0000313" key="1">
    <source>
        <dbReference type="EMBL" id="PIQ68751.1"/>
    </source>
</evidence>
<dbReference type="Proteomes" id="UP000229342">
    <property type="component" value="Unassembled WGS sequence"/>
</dbReference>
<comment type="caution">
    <text evidence="1">The sequence shown here is derived from an EMBL/GenBank/DDBJ whole genome shotgun (WGS) entry which is preliminary data.</text>
</comment>
<name>A0A2H0KBW5_9BACT</name>
<dbReference type="SUPFAM" id="SSF143100">
    <property type="entry name" value="TTHA1013/TTHA0281-like"/>
    <property type="match status" value="1"/>
</dbReference>
<organism evidence="1 2">
    <name type="scientific">Candidatus Taylorbacteria bacterium CG11_big_fil_rev_8_21_14_0_20_46_11</name>
    <dbReference type="NCBI Taxonomy" id="1975025"/>
    <lineage>
        <taxon>Bacteria</taxon>
        <taxon>Candidatus Tayloriibacteriota</taxon>
    </lineage>
</organism>
<proteinExistence type="predicted"/>
<dbReference type="AlphaFoldDB" id="A0A2H0KBW5"/>
<dbReference type="EMBL" id="PCVG01000031">
    <property type="protein sequence ID" value="PIQ68751.1"/>
    <property type="molecule type" value="Genomic_DNA"/>
</dbReference>
<evidence type="ECO:0000313" key="2">
    <source>
        <dbReference type="Proteomes" id="UP000229342"/>
    </source>
</evidence>
<dbReference type="Gene3D" id="3.30.160.250">
    <property type="match status" value="1"/>
</dbReference>
<evidence type="ECO:0008006" key="3">
    <source>
        <dbReference type="Google" id="ProtNLM"/>
    </source>
</evidence>
<accession>A0A2H0KBW5</accession>